<reference evidence="3 4" key="1">
    <citation type="journal article" date="2016" name="PLoS ONE">
        <title>Complete Genome Sequence and Comparative Genomics of a Novel Myxobacterium Myxococcus hansupus.</title>
        <authorList>
            <person name="Sharma G."/>
            <person name="Narwani T."/>
            <person name="Subramanian S."/>
        </authorList>
    </citation>
    <scope>NUCLEOTIDE SEQUENCE [LARGE SCALE GENOMIC DNA]</scope>
    <source>
        <strain evidence="4">mixupus</strain>
    </source>
</reference>
<feature type="compositionally biased region" description="Pro residues" evidence="1">
    <location>
        <begin position="172"/>
        <end position="189"/>
    </location>
</feature>
<feature type="region of interest" description="Disordered" evidence="1">
    <location>
        <begin position="159"/>
        <end position="224"/>
    </location>
</feature>
<organism evidence="3 4">
    <name type="scientific">Pseudomyxococcus hansupus</name>
    <dbReference type="NCBI Taxonomy" id="1297742"/>
    <lineage>
        <taxon>Bacteria</taxon>
        <taxon>Pseudomonadati</taxon>
        <taxon>Myxococcota</taxon>
        <taxon>Myxococcia</taxon>
        <taxon>Myxococcales</taxon>
        <taxon>Cystobacterineae</taxon>
        <taxon>Myxococcaceae</taxon>
        <taxon>Pseudomyxococcus</taxon>
    </lineage>
</organism>
<gene>
    <name evidence="3" type="ORF">A176_005165</name>
</gene>
<dbReference type="KEGG" id="mym:A176_005165"/>
<evidence type="ECO:0008006" key="5">
    <source>
        <dbReference type="Google" id="ProtNLM"/>
    </source>
</evidence>
<name>A0A0H4X2X5_9BACT</name>
<dbReference type="OrthoDB" id="5506901at2"/>
<protein>
    <recommendedName>
        <fullName evidence="5">Outer membrane protein beta-barrel domain-containing protein</fullName>
    </recommendedName>
</protein>
<feature type="signal peptide" evidence="2">
    <location>
        <begin position="1"/>
        <end position="23"/>
    </location>
</feature>
<evidence type="ECO:0000256" key="2">
    <source>
        <dbReference type="SAM" id="SignalP"/>
    </source>
</evidence>
<dbReference type="PATRIC" id="fig|1297742.4.peg.5242"/>
<evidence type="ECO:0000313" key="3">
    <source>
        <dbReference type="EMBL" id="AKQ68253.1"/>
    </source>
</evidence>
<dbReference type="STRING" id="1297742.A176_005165"/>
<feature type="chain" id="PRO_5005212283" description="Outer membrane protein beta-barrel domain-containing protein" evidence="2">
    <location>
        <begin position="24"/>
        <end position="463"/>
    </location>
</feature>
<feature type="compositionally biased region" description="Low complexity" evidence="1">
    <location>
        <begin position="190"/>
        <end position="199"/>
    </location>
</feature>
<keyword evidence="2" id="KW-0732">Signal</keyword>
<proteinExistence type="predicted"/>
<dbReference type="AlphaFoldDB" id="A0A0H4X2X5"/>
<dbReference type="RefSeq" id="WP_002633043.1">
    <property type="nucleotide sequence ID" value="NZ_CP012109.1"/>
</dbReference>
<dbReference type="EMBL" id="CP012109">
    <property type="protein sequence ID" value="AKQ68253.1"/>
    <property type="molecule type" value="Genomic_DNA"/>
</dbReference>
<feature type="compositionally biased region" description="Basic and acidic residues" evidence="1">
    <location>
        <begin position="208"/>
        <end position="224"/>
    </location>
</feature>
<accession>A0A0H4X2X5</accession>
<evidence type="ECO:0000313" key="4">
    <source>
        <dbReference type="Proteomes" id="UP000009026"/>
    </source>
</evidence>
<dbReference type="Proteomes" id="UP000009026">
    <property type="component" value="Chromosome"/>
</dbReference>
<dbReference type="eggNOG" id="ENOG50326BM">
    <property type="taxonomic scope" value="Bacteria"/>
</dbReference>
<sequence length="463" mass="50069">MSRVAGWVVLVLALVVSYRPAEAAQAKKAQAQKAQVQQTQVAVLRPEGRQADALRRVLTQELGKKGRGREVLPAKKVDAEVKRIRGGPKTDAQRQALAKKLGADVLIVASVKGTKRWDVEVRAYSGKDGTLLAEERWDVRTNRAFPDVRRELEPKLGAALNEGSEQRLPPAAVTPPTPVSEPEVAPPAPIAEAPRPAAVKPQPSKPTAKKEEPPVKSEPKAASLRDLDGPILEAVLSGQALFRRFNFTGNNADTLPDYNLNSAAAASLSVVYFPLSHFTDGMVHNLGIVARGSRAIGLSTRLPNGDTYGTTAQLLEGGLRFRLPLRWMEVSVGALYGTHTFAVDLPPESTFALPDVDYRFAHVELGLRKALTERWAIAARVGYQHVMSAGELSSDDYLPELSGFGLDGELAVEFALTRMLGLRLGGEMRRYAFTADAAQGAPVFADGAKDLYFSGQLGVFLRL</sequence>
<evidence type="ECO:0000256" key="1">
    <source>
        <dbReference type="SAM" id="MobiDB-lite"/>
    </source>
</evidence>
<keyword evidence="4" id="KW-1185">Reference proteome</keyword>